<proteinExistence type="predicted"/>
<accession>A0ACC3DQ24</accession>
<evidence type="ECO:0000313" key="2">
    <source>
        <dbReference type="Proteomes" id="UP001186974"/>
    </source>
</evidence>
<reference evidence="1" key="1">
    <citation type="submission" date="2024-09" db="EMBL/GenBank/DDBJ databases">
        <title>Black Yeasts Isolated from many extreme environments.</title>
        <authorList>
            <person name="Coleine C."/>
            <person name="Stajich J.E."/>
            <person name="Selbmann L."/>
        </authorList>
    </citation>
    <scope>NUCLEOTIDE SEQUENCE</scope>
    <source>
        <strain evidence="1">CCFEE 5737</strain>
    </source>
</reference>
<dbReference type="EMBL" id="JAWDJW010001742">
    <property type="protein sequence ID" value="KAK3078620.1"/>
    <property type="molecule type" value="Genomic_DNA"/>
</dbReference>
<gene>
    <name evidence="1" type="ORF">LTS18_007043</name>
</gene>
<keyword evidence="2" id="KW-1185">Reference proteome</keyword>
<protein>
    <submittedName>
        <fullName evidence="1">Uncharacterized protein</fullName>
    </submittedName>
</protein>
<sequence length="284" mass="31185">MKGLSTEEKAKAEERMKIAWRYQKLGQFGEEKKSSAAVPSRSPITGDASSAVANSNDATVFCHTFDLAKRLTLTPEHHRVNFIPIPPPQPLRTSNPSESPFGSILALVKQQLTTPTSGTIHRLIIPTVLSPLIYPPDACSASHILPFLHSLRALLRQHPFRLSVLMTLPLALYPRSSGLVRWMEYLCDGAISLHPFPHRVGEIERPTSEKGKAEEKPQGMLNVRKLPIFAERGGGAGRGVGESGAAGGEDLCFIVSRRKFLIKPYNLPPMEGGEEDKGKDSMDF</sequence>
<name>A0ACC3DQ24_9PEZI</name>
<comment type="caution">
    <text evidence="1">The sequence shown here is derived from an EMBL/GenBank/DDBJ whole genome shotgun (WGS) entry which is preliminary data.</text>
</comment>
<evidence type="ECO:0000313" key="1">
    <source>
        <dbReference type="EMBL" id="KAK3078620.1"/>
    </source>
</evidence>
<dbReference type="Proteomes" id="UP001186974">
    <property type="component" value="Unassembled WGS sequence"/>
</dbReference>
<organism evidence="1 2">
    <name type="scientific">Coniosporium uncinatum</name>
    <dbReference type="NCBI Taxonomy" id="93489"/>
    <lineage>
        <taxon>Eukaryota</taxon>
        <taxon>Fungi</taxon>
        <taxon>Dikarya</taxon>
        <taxon>Ascomycota</taxon>
        <taxon>Pezizomycotina</taxon>
        <taxon>Dothideomycetes</taxon>
        <taxon>Dothideomycetes incertae sedis</taxon>
        <taxon>Coniosporium</taxon>
    </lineage>
</organism>